<feature type="domain" description="MRM3-like substrate binding" evidence="5">
    <location>
        <begin position="8"/>
        <end position="81"/>
    </location>
</feature>
<evidence type="ECO:0000259" key="4">
    <source>
        <dbReference type="Pfam" id="PF00588"/>
    </source>
</evidence>
<dbReference type="SUPFAM" id="SSF75217">
    <property type="entry name" value="alpha/beta knot"/>
    <property type="match status" value="1"/>
</dbReference>
<dbReference type="InterPro" id="IPR053888">
    <property type="entry name" value="MRM3-like_sub_bind"/>
</dbReference>
<evidence type="ECO:0000256" key="3">
    <source>
        <dbReference type="ARBA" id="ARBA00022679"/>
    </source>
</evidence>
<dbReference type="PANTHER" id="PTHR43191">
    <property type="entry name" value="RRNA METHYLTRANSFERASE 3"/>
    <property type="match status" value="1"/>
</dbReference>
<keyword evidence="2 6" id="KW-0489">Methyltransferase</keyword>
<evidence type="ECO:0000259" key="5">
    <source>
        <dbReference type="Pfam" id="PF22435"/>
    </source>
</evidence>
<evidence type="ECO:0000256" key="1">
    <source>
        <dbReference type="ARBA" id="ARBA00007228"/>
    </source>
</evidence>
<dbReference type="RefSeq" id="WP_307404378.1">
    <property type="nucleotide sequence ID" value="NZ_JAUSUR010000001.1"/>
</dbReference>
<evidence type="ECO:0000256" key="2">
    <source>
        <dbReference type="ARBA" id="ARBA00022603"/>
    </source>
</evidence>
<comment type="caution">
    <text evidence="6">The sequence shown here is derived from an EMBL/GenBank/DDBJ whole genome shotgun (WGS) entry which is preliminary data.</text>
</comment>
<dbReference type="InterPro" id="IPR051259">
    <property type="entry name" value="rRNA_Methyltransferase"/>
</dbReference>
<gene>
    <name evidence="6" type="ORF">J2S15_000071</name>
</gene>
<accession>A0ABU0DXS1</accession>
<dbReference type="GO" id="GO:0008168">
    <property type="term" value="F:methyltransferase activity"/>
    <property type="evidence" value="ECO:0007669"/>
    <property type="project" value="UniProtKB-KW"/>
</dbReference>
<reference evidence="6 7" key="1">
    <citation type="submission" date="2023-07" db="EMBL/GenBank/DDBJ databases">
        <title>Genomic Encyclopedia of Type Strains, Phase IV (KMG-IV): sequencing the most valuable type-strain genomes for metagenomic binning, comparative biology and taxonomic classification.</title>
        <authorList>
            <person name="Goeker M."/>
        </authorList>
    </citation>
    <scope>NUCLEOTIDE SEQUENCE [LARGE SCALE GENOMIC DNA]</scope>
    <source>
        <strain evidence="6 7">DSM 16784</strain>
    </source>
</reference>
<dbReference type="EMBL" id="JAUSUR010000001">
    <property type="protein sequence ID" value="MDQ0359340.1"/>
    <property type="molecule type" value="Genomic_DNA"/>
</dbReference>
<dbReference type="CDD" id="cd18095">
    <property type="entry name" value="SpoU-like_rRNA-MTase"/>
    <property type="match status" value="1"/>
</dbReference>
<dbReference type="InterPro" id="IPR029026">
    <property type="entry name" value="tRNA_m1G_MTases_N"/>
</dbReference>
<organism evidence="6 7">
    <name type="scientific">Breznakia pachnodae</name>
    <dbReference type="NCBI Taxonomy" id="265178"/>
    <lineage>
        <taxon>Bacteria</taxon>
        <taxon>Bacillati</taxon>
        <taxon>Bacillota</taxon>
        <taxon>Erysipelotrichia</taxon>
        <taxon>Erysipelotrichales</taxon>
        <taxon>Erysipelotrichaceae</taxon>
        <taxon>Breznakia</taxon>
    </lineage>
</organism>
<dbReference type="InterPro" id="IPR029028">
    <property type="entry name" value="Alpha/beta_knot_MTases"/>
</dbReference>
<dbReference type="Pfam" id="PF22435">
    <property type="entry name" value="MRM3-like_sub_bind"/>
    <property type="match status" value="1"/>
</dbReference>
<dbReference type="Gene3D" id="3.40.1280.10">
    <property type="match status" value="1"/>
</dbReference>
<dbReference type="InterPro" id="IPR029064">
    <property type="entry name" value="Ribosomal_eL30-like_sf"/>
</dbReference>
<dbReference type="Gene3D" id="3.30.1330.30">
    <property type="match status" value="1"/>
</dbReference>
<evidence type="ECO:0000313" key="7">
    <source>
        <dbReference type="Proteomes" id="UP001230220"/>
    </source>
</evidence>
<feature type="domain" description="tRNA/rRNA methyltransferase SpoU type" evidence="4">
    <location>
        <begin position="102"/>
        <end position="240"/>
    </location>
</feature>
<protein>
    <submittedName>
        <fullName evidence="6">TrmH family RNA methyltransferase</fullName>
    </submittedName>
</protein>
<dbReference type="PANTHER" id="PTHR43191:SF2">
    <property type="entry name" value="RRNA METHYLTRANSFERASE 3, MITOCHONDRIAL"/>
    <property type="match status" value="1"/>
</dbReference>
<dbReference type="Pfam" id="PF00588">
    <property type="entry name" value="SpoU_methylase"/>
    <property type="match status" value="1"/>
</dbReference>
<sequence>MEINSVQNSKVKTWMKYHQKKYRDTDEKYLIEGEHLIEEALKVNVVDVLLVRKGKEHNFGYHGDIYVLEDHVMDKLSKNVSSVNYIAVCKKQIYEIKDNTRLLLLDAVQDPGNMGTIIRSAHSFGFDGIYLSEDCVDIYNEKVIRSTQGALFHLPIINCDLQMKVEELQKGGVEVVATALNEEAVYLGDYTPKASIALIMGNEGSGVKESLIKKADKVMKIEMANFESLNVAIAASICMYELRKG</sequence>
<keyword evidence="7" id="KW-1185">Reference proteome</keyword>
<proteinExistence type="inferred from homology"/>
<keyword evidence="3" id="KW-0808">Transferase</keyword>
<comment type="similarity">
    <text evidence="1">Belongs to the class IV-like SAM-binding methyltransferase superfamily. RNA methyltransferase TrmH family.</text>
</comment>
<name>A0ABU0DXS1_9FIRM</name>
<dbReference type="SUPFAM" id="SSF55315">
    <property type="entry name" value="L30e-like"/>
    <property type="match status" value="1"/>
</dbReference>
<evidence type="ECO:0000313" key="6">
    <source>
        <dbReference type="EMBL" id="MDQ0359340.1"/>
    </source>
</evidence>
<dbReference type="Proteomes" id="UP001230220">
    <property type="component" value="Unassembled WGS sequence"/>
</dbReference>
<dbReference type="GO" id="GO:0032259">
    <property type="term" value="P:methylation"/>
    <property type="evidence" value="ECO:0007669"/>
    <property type="project" value="UniProtKB-KW"/>
</dbReference>
<dbReference type="InterPro" id="IPR001537">
    <property type="entry name" value="SpoU_MeTrfase"/>
</dbReference>